<dbReference type="EC" id="5.1.3.14" evidence="4"/>
<proteinExistence type="inferred from homology"/>
<protein>
    <recommendedName>
        <fullName evidence="4">UDP-N-acetylglucosamine 2-epimerase (non-hydrolyzing)</fullName>
        <ecNumber evidence="4">5.1.3.14</ecNumber>
    </recommendedName>
</protein>
<comment type="catalytic activity">
    <reaction evidence="2">
        <text>UDP-N-acetyl-alpha-D-glucosamine = UDP-N-acetyl-alpha-D-mannosamine</text>
        <dbReference type="Rhea" id="RHEA:17213"/>
        <dbReference type="ChEBI" id="CHEBI:57705"/>
        <dbReference type="ChEBI" id="CHEBI:68623"/>
        <dbReference type="EC" id="5.1.3.14"/>
    </reaction>
</comment>
<dbReference type="InterPro" id="IPR029767">
    <property type="entry name" value="WecB-like"/>
</dbReference>
<dbReference type="RefSeq" id="WP_123957580.1">
    <property type="nucleotide sequence ID" value="NZ_CP015029.1"/>
</dbReference>
<dbReference type="Proteomes" id="UP000276901">
    <property type="component" value="Unassembled WGS sequence"/>
</dbReference>
<accession>A0ABX9XNR6</accession>
<sequence length="381" mass="41998">MQRKIKVLSVFGTRPEAIKMSPIVAALAQDPTFDANVCVTGQHRQMLDQVLDLFAISPDFDLNIMKSGQSLADITAQILLELPAVLTACSPDIVLVHGDTTTTFAATLACFYQKIPVAHIEAGLRTYDLHSPFPEEANRHLTSVLAAYHFAPTENAKQNLLAENIPADRIFVVGNSVIDALLNALQKIRRNPPLAEQLACRYSFLDDHKKLILVTGHRRENIGKGFERICLALAEIARQQPEVQIVFPVHLNPQVGEPVNRLLSGIENLFLLEPQDYLPFIYLMDRAYLVLTDSGGIQEEASALGTPVLVMRETSERTEAIATGSVKLVGTQTANIVQAVNQLLHNKTSYRQMIQAHSPYGDGKTSESVVRILKNVGNHLV</sequence>
<reference evidence="7 8" key="1">
    <citation type="submission" date="2018-11" db="EMBL/GenBank/DDBJ databases">
        <title>Genomic Encyclopedia of Type Strains, Phase IV (KMG-IV): sequencing the most valuable type-strain genomes for metagenomic binning, comparative biology and taxonomic classification.</title>
        <authorList>
            <person name="Goeker M."/>
        </authorList>
    </citation>
    <scope>NUCLEOTIDE SEQUENCE [LARGE SCALE GENOMIC DNA]</scope>
    <source>
        <strain evidence="7 8">DSM 25797</strain>
    </source>
</reference>
<gene>
    <name evidence="7" type="ORF">EDC49_2002</name>
</gene>
<evidence type="ECO:0000313" key="8">
    <source>
        <dbReference type="Proteomes" id="UP000276901"/>
    </source>
</evidence>
<name>A0ABX9XNR6_9PAST</name>
<evidence type="ECO:0000256" key="3">
    <source>
        <dbReference type="ARBA" id="ARBA00038209"/>
    </source>
</evidence>
<organism evidence="7 8">
    <name type="scientific">Frederiksenia canicola</name>
    <dbReference type="NCBI Taxonomy" id="123824"/>
    <lineage>
        <taxon>Bacteria</taxon>
        <taxon>Pseudomonadati</taxon>
        <taxon>Pseudomonadota</taxon>
        <taxon>Gammaproteobacteria</taxon>
        <taxon>Pasteurellales</taxon>
        <taxon>Pasteurellaceae</taxon>
        <taxon>Frederiksenia</taxon>
    </lineage>
</organism>
<dbReference type="SUPFAM" id="SSF53756">
    <property type="entry name" value="UDP-Glycosyltransferase/glycogen phosphorylase"/>
    <property type="match status" value="1"/>
</dbReference>
<evidence type="ECO:0000259" key="6">
    <source>
        <dbReference type="Pfam" id="PF02350"/>
    </source>
</evidence>
<evidence type="ECO:0000313" key="7">
    <source>
        <dbReference type="EMBL" id="RPE90997.1"/>
    </source>
</evidence>
<evidence type="ECO:0000256" key="2">
    <source>
        <dbReference type="ARBA" id="ARBA00036080"/>
    </source>
</evidence>
<dbReference type="CDD" id="cd03786">
    <property type="entry name" value="GTB_UDP-GlcNAc_2-Epimerase"/>
    <property type="match status" value="1"/>
</dbReference>
<comment type="caution">
    <text evidence="7">The sequence shown here is derived from an EMBL/GenBank/DDBJ whole genome shotgun (WGS) entry which is preliminary data.</text>
</comment>
<evidence type="ECO:0000256" key="4">
    <source>
        <dbReference type="ARBA" id="ARBA00038858"/>
    </source>
</evidence>
<dbReference type="PANTHER" id="PTHR43174">
    <property type="entry name" value="UDP-N-ACETYLGLUCOSAMINE 2-EPIMERASE"/>
    <property type="match status" value="1"/>
</dbReference>
<keyword evidence="8" id="KW-1185">Reference proteome</keyword>
<dbReference type="PANTHER" id="PTHR43174:SF2">
    <property type="entry name" value="UDP-N-ACETYLGLUCOSAMINE 2-EPIMERASE"/>
    <property type="match status" value="1"/>
</dbReference>
<dbReference type="InterPro" id="IPR003331">
    <property type="entry name" value="UDP_GlcNAc_Epimerase_2_dom"/>
</dbReference>
<keyword evidence="1 5" id="KW-0413">Isomerase</keyword>
<dbReference type="Gene3D" id="3.40.50.2000">
    <property type="entry name" value="Glycogen Phosphorylase B"/>
    <property type="match status" value="2"/>
</dbReference>
<dbReference type="Pfam" id="PF02350">
    <property type="entry name" value="Epimerase_2"/>
    <property type="match status" value="1"/>
</dbReference>
<evidence type="ECO:0000256" key="5">
    <source>
        <dbReference type="RuleBase" id="RU003513"/>
    </source>
</evidence>
<comment type="similarity">
    <text evidence="3 5">Belongs to the UDP-N-acetylglucosamine 2-epimerase family.</text>
</comment>
<dbReference type="NCBIfam" id="TIGR00236">
    <property type="entry name" value="wecB"/>
    <property type="match status" value="1"/>
</dbReference>
<feature type="domain" description="UDP-N-acetylglucosamine 2-epimerase" evidence="6">
    <location>
        <begin position="26"/>
        <end position="374"/>
    </location>
</feature>
<evidence type="ECO:0000256" key="1">
    <source>
        <dbReference type="ARBA" id="ARBA00023235"/>
    </source>
</evidence>
<dbReference type="EMBL" id="RKQT01000006">
    <property type="protein sequence ID" value="RPE90997.1"/>
    <property type="molecule type" value="Genomic_DNA"/>
</dbReference>